<evidence type="ECO:0000313" key="2">
    <source>
        <dbReference type="Proteomes" id="UP000785625"/>
    </source>
</evidence>
<sequence>MVSKNNQWEKFQKQTQQKPHYGIRKLTVGVFQFSLDYLSWGGVTATNVKADTVSGDQTANTAVKDVQTKVVNQKDNNSTNTNSVTSVEMRVIKKDQSSNDNQANKQSNFQQKPEQLVNEQLAEQKVTTANQTTEPEAQEVDLQVRNDSGDKTQDWFPTNGTVISNGGFQRFGIEGSFVIPKDEITNNNHIKLLTITQSSDTTWKSNFCFEWLPDVYVDGKKIGTLWSDQKWGGDHQPSSMTLYINLVGDVSSFNKTALYVTLNISHAGVFGYRSDLLPLGKLPNHESNVTYTIANGKQEGKKYTIKYILNQKSRDITSEEAARLLDDGGTGNVAMDSTGTTYLDANNGTSSLSLEEREQFAKTLGQNYHIDPEYRLPVVALNIKNSVSGLHRANGEGFGTQGAQIPFYGSDGKLQNLTFDGADITTLYHAGYTKDFGIGVDIKDLLDANFQVIAYSKQKDGSINLVIRSKAGDYKIDDKAFGINDDGSFTYGGIAYNWLHYNNIVALDPHPEEAIRNTVKAIEKAGSILPVTNKLIGIAQDNPAVGGETTTTFYTDQGKFINQVTSADASKKFAMEGQKTINIHYINGLTGGEIKPAESHVGWPDGNKQGHKADSLELKTDTTIPGYTYRTSNNDQILNDQ</sequence>
<evidence type="ECO:0000313" key="1">
    <source>
        <dbReference type="EMBL" id="MBM6940756.1"/>
    </source>
</evidence>
<comment type="caution">
    <text evidence="1">The sequence shown here is derived from an EMBL/GenBank/DDBJ whole genome shotgun (WGS) entry which is preliminary data.</text>
</comment>
<protein>
    <submittedName>
        <fullName evidence="1">Uncharacterized protein</fullName>
    </submittedName>
</protein>
<proteinExistence type="predicted"/>
<accession>A0ABS2GY43</accession>
<gene>
    <name evidence="1" type="ORF">H5975_04535</name>
</gene>
<keyword evidence="2" id="KW-1185">Reference proteome</keyword>
<name>A0ABS2GY43_9LACO</name>
<organism evidence="1 2">
    <name type="scientific">Limosilactobacillus coleohominis</name>
    <dbReference type="NCBI Taxonomy" id="181675"/>
    <lineage>
        <taxon>Bacteria</taxon>
        <taxon>Bacillati</taxon>
        <taxon>Bacillota</taxon>
        <taxon>Bacilli</taxon>
        <taxon>Lactobacillales</taxon>
        <taxon>Lactobacillaceae</taxon>
        <taxon>Limosilactobacillus</taxon>
    </lineage>
</organism>
<reference evidence="1 2" key="1">
    <citation type="journal article" date="2021" name="Sci. Rep.">
        <title>The distribution of antibiotic resistance genes in chicken gut microbiota commensals.</title>
        <authorList>
            <person name="Juricova H."/>
            <person name="Matiasovicova J."/>
            <person name="Kubasova T."/>
            <person name="Cejkova D."/>
            <person name="Rychlik I."/>
        </authorList>
    </citation>
    <scope>NUCLEOTIDE SEQUENCE [LARGE SCALE GENOMIC DNA]</scope>
    <source>
        <strain evidence="1 2">An574</strain>
    </source>
</reference>
<dbReference type="Proteomes" id="UP000785625">
    <property type="component" value="Unassembled WGS sequence"/>
</dbReference>
<dbReference type="EMBL" id="JACJKU010000035">
    <property type="protein sequence ID" value="MBM6940756.1"/>
    <property type="molecule type" value="Genomic_DNA"/>
</dbReference>
<dbReference type="RefSeq" id="WP_204785062.1">
    <property type="nucleotide sequence ID" value="NZ_JACJKU010000035.1"/>
</dbReference>